<reference evidence="3 4" key="1">
    <citation type="journal article" date="2013" name="Genome Announc.">
        <title>Complete genome sequence of Myxococcus stipitatus strain DSM 14675, a fruiting myxobacterium.</title>
        <authorList>
            <person name="Huntley S."/>
            <person name="Kneip S."/>
            <person name="Treuner-Lange A."/>
            <person name="Sogaard-Andersen L."/>
        </authorList>
    </citation>
    <scope>NUCLEOTIDE SEQUENCE [LARGE SCALE GENOMIC DNA]</scope>
    <source>
        <strain evidence="4">DSM 14675 / JCM 12634 / Mx s8</strain>
    </source>
</reference>
<evidence type="ECO:0000256" key="1">
    <source>
        <dbReference type="SAM" id="MobiDB-lite"/>
    </source>
</evidence>
<keyword evidence="2" id="KW-0472">Membrane</keyword>
<evidence type="ECO:0000313" key="4">
    <source>
        <dbReference type="Proteomes" id="UP000011131"/>
    </source>
</evidence>
<feature type="transmembrane region" description="Helical" evidence="2">
    <location>
        <begin position="108"/>
        <end position="136"/>
    </location>
</feature>
<dbReference type="KEGG" id="msd:MYSTI_01844"/>
<sequence>MASQPESQSVVTSGAPAAPPPQAQGPAGLDDAIQRLAQALQRTDSPLPLPGTVAAPASVQALGAAGSKVALAGLIVAAIIVIGALAAAGVLCFVVINSSLNTSPNPLILRLLLSCVAMFIAMGFAGLGFGLFLIGAEGLFKLTGTVSTPNSTTPARAALESTAPGLIVVVCATVILWGALQITFEVTQPTSAASVTPSPPAPEPELLGGDLGFLDRARAPSSPEAPRTAEPPPVVP</sequence>
<gene>
    <name evidence="3" type="ordered locus">MYSTI_01844</name>
</gene>
<feature type="region of interest" description="Disordered" evidence="1">
    <location>
        <begin position="191"/>
        <end position="236"/>
    </location>
</feature>
<name>L7U317_MYXSD</name>
<keyword evidence="2" id="KW-0812">Transmembrane</keyword>
<feature type="transmembrane region" description="Helical" evidence="2">
    <location>
        <begin position="157"/>
        <end position="180"/>
    </location>
</feature>
<dbReference type="AlphaFoldDB" id="L7U317"/>
<dbReference type="RefSeq" id="WP_015347438.1">
    <property type="nucleotide sequence ID" value="NC_020126.1"/>
</dbReference>
<organism evidence="3 4">
    <name type="scientific">Myxococcus stipitatus (strain DSM 14675 / JCM 12634 / Mx s8)</name>
    <dbReference type="NCBI Taxonomy" id="1278073"/>
    <lineage>
        <taxon>Bacteria</taxon>
        <taxon>Pseudomonadati</taxon>
        <taxon>Myxococcota</taxon>
        <taxon>Myxococcia</taxon>
        <taxon>Myxococcales</taxon>
        <taxon>Cystobacterineae</taxon>
        <taxon>Myxococcaceae</taxon>
        <taxon>Myxococcus</taxon>
    </lineage>
</organism>
<dbReference type="PATRIC" id="fig|1278073.3.peg.1893"/>
<proteinExistence type="predicted"/>
<keyword evidence="4" id="KW-1185">Reference proteome</keyword>
<accession>L7U317</accession>
<dbReference type="Proteomes" id="UP000011131">
    <property type="component" value="Chromosome"/>
</dbReference>
<evidence type="ECO:0000313" key="3">
    <source>
        <dbReference type="EMBL" id="AGC43176.1"/>
    </source>
</evidence>
<feature type="compositionally biased region" description="Polar residues" evidence="1">
    <location>
        <begin position="1"/>
        <end position="12"/>
    </location>
</feature>
<keyword evidence="2" id="KW-1133">Transmembrane helix</keyword>
<protein>
    <submittedName>
        <fullName evidence="3">Uncharacterized protein</fullName>
    </submittedName>
</protein>
<evidence type="ECO:0000256" key="2">
    <source>
        <dbReference type="SAM" id="Phobius"/>
    </source>
</evidence>
<dbReference type="EMBL" id="CP004025">
    <property type="protein sequence ID" value="AGC43176.1"/>
    <property type="molecule type" value="Genomic_DNA"/>
</dbReference>
<feature type="region of interest" description="Disordered" evidence="1">
    <location>
        <begin position="1"/>
        <end position="28"/>
    </location>
</feature>
<dbReference type="HOGENOM" id="CLU_1174411_0_0_7"/>
<feature type="transmembrane region" description="Helical" evidence="2">
    <location>
        <begin position="69"/>
        <end position="96"/>
    </location>
</feature>
<dbReference type="STRING" id="1278073.MYSTI_01844"/>